<dbReference type="Pfam" id="PF08281">
    <property type="entry name" value="Sigma70_r4_2"/>
    <property type="match status" value="1"/>
</dbReference>
<proteinExistence type="inferred from homology"/>
<dbReference type="SUPFAM" id="SSF88659">
    <property type="entry name" value="Sigma3 and sigma4 domains of RNA polymerase sigma factors"/>
    <property type="match status" value="1"/>
</dbReference>
<name>A0A3B0YDT3_9ZZZZ</name>
<evidence type="ECO:0000256" key="1">
    <source>
        <dbReference type="ARBA" id="ARBA00010641"/>
    </source>
</evidence>
<reference evidence="8" key="1">
    <citation type="submission" date="2018-06" db="EMBL/GenBank/DDBJ databases">
        <authorList>
            <person name="Zhirakovskaya E."/>
        </authorList>
    </citation>
    <scope>NUCLEOTIDE SEQUENCE</scope>
</reference>
<dbReference type="InterPro" id="IPR007627">
    <property type="entry name" value="RNA_pol_sigma70_r2"/>
</dbReference>
<dbReference type="InterPro" id="IPR014284">
    <property type="entry name" value="RNA_pol_sigma-70_dom"/>
</dbReference>
<dbReference type="GO" id="GO:0006352">
    <property type="term" value="P:DNA-templated transcription initiation"/>
    <property type="evidence" value="ECO:0007669"/>
    <property type="project" value="InterPro"/>
</dbReference>
<sequence>MIDLNTGINRRYFDTPRQREQPLKTEQKAEPENEQAQQQALNRFLSGVERRAYRMAEIATGSPQDALDLVQEAMLGLVKNYAHKNEADWGPLFHRMLQNRIRDWYRRNTVRNKVRGWLGLSSHEDEHCDPIQRAPDQHGKSPEQHAQTSRSISALDKALNRLPLRQQQAFLLRNWEGMNVQQTATAMGCSQSSVKTHYSRAVKSLRISLEDHYGDSL</sequence>
<evidence type="ECO:0000259" key="6">
    <source>
        <dbReference type="Pfam" id="PF04542"/>
    </source>
</evidence>
<dbReference type="Gene3D" id="1.10.10.10">
    <property type="entry name" value="Winged helix-like DNA-binding domain superfamily/Winged helix DNA-binding domain"/>
    <property type="match status" value="1"/>
</dbReference>
<dbReference type="GO" id="GO:0003677">
    <property type="term" value="F:DNA binding"/>
    <property type="evidence" value="ECO:0007669"/>
    <property type="project" value="InterPro"/>
</dbReference>
<evidence type="ECO:0000256" key="5">
    <source>
        <dbReference type="SAM" id="MobiDB-lite"/>
    </source>
</evidence>
<dbReference type="InterPro" id="IPR013324">
    <property type="entry name" value="RNA_pol_sigma_r3/r4-like"/>
</dbReference>
<dbReference type="SUPFAM" id="SSF88946">
    <property type="entry name" value="Sigma2 domain of RNA polymerase sigma factors"/>
    <property type="match status" value="1"/>
</dbReference>
<dbReference type="AlphaFoldDB" id="A0A3B0YDT3"/>
<keyword evidence="4" id="KW-0804">Transcription</keyword>
<feature type="compositionally biased region" description="Basic and acidic residues" evidence="5">
    <location>
        <begin position="128"/>
        <end position="143"/>
    </location>
</feature>
<protein>
    <submittedName>
        <fullName evidence="8">DNA-directed RNA polymerase specialized sigma subunit, sigma24-like</fullName>
    </submittedName>
</protein>
<evidence type="ECO:0000256" key="2">
    <source>
        <dbReference type="ARBA" id="ARBA00023015"/>
    </source>
</evidence>
<dbReference type="EMBL" id="UOFI01000087">
    <property type="protein sequence ID" value="VAW66904.1"/>
    <property type="molecule type" value="Genomic_DNA"/>
</dbReference>
<evidence type="ECO:0000256" key="3">
    <source>
        <dbReference type="ARBA" id="ARBA00023082"/>
    </source>
</evidence>
<feature type="compositionally biased region" description="Basic and acidic residues" evidence="5">
    <location>
        <begin position="11"/>
        <end position="31"/>
    </location>
</feature>
<keyword evidence="8" id="KW-0240">DNA-directed RNA polymerase</keyword>
<dbReference type="PANTHER" id="PTHR43133:SF64">
    <property type="entry name" value="ECF SIGMA FACTOR"/>
    <property type="match status" value="1"/>
</dbReference>
<organism evidence="8">
    <name type="scientific">hydrothermal vent metagenome</name>
    <dbReference type="NCBI Taxonomy" id="652676"/>
    <lineage>
        <taxon>unclassified sequences</taxon>
        <taxon>metagenomes</taxon>
        <taxon>ecological metagenomes</taxon>
    </lineage>
</organism>
<evidence type="ECO:0000256" key="4">
    <source>
        <dbReference type="ARBA" id="ARBA00023163"/>
    </source>
</evidence>
<evidence type="ECO:0000259" key="7">
    <source>
        <dbReference type="Pfam" id="PF08281"/>
    </source>
</evidence>
<dbReference type="PANTHER" id="PTHR43133">
    <property type="entry name" value="RNA POLYMERASE ECF-TYPE SIGMA FACTO"/>
    <property type="match status" value="1"/>
</dbReference>
<feature type="region of interest" description="Disordered" evidence="5">
    <location>
        <begin position="1"/>
        <end position="37"/>
    </location>
</feature>
<feature type="domain" description="RNA polymerase sigma-70 region 2" evidence="6">
    <location>
        <begin position="43"/>
        <end position="109"/>
    </location>
</feature>
<dbReference type="InterPro" id="IPR013249">
    <property type="entry name" value="RNA_pol_sigma70_r4_t2"/>
</dbReference>
<dbReference type="Gene3D" id="1.10.1740.10">
    <property type="match status" value="1"/>
</dbReference>
<dbReference type="GO" id="GO:0000428">
    <property type="term" value="C:DNA-directed RNA polymerase complex"/>
    <property type="evidence" value="ECO:0007669"/>
    <property type="project" value="UniProtKB-KW"/>
</dbReference>
<feature type="region of interest" description="Disordered" evidence="5">
    <location>
        <begin position="128"/>
        <end position="151"/>
    </location>
</feature>
<comment type="similarity">
    <text evidence="1">Belongs to the sigma-70 factor family. ECF subfamily.</text>
</comment>
<dbReference type="GO" id="GO:0016987">
    <property type="term" value="F:sigma factor activity"/>
    <property type="evidence" value="ECO:0007669"/>
    <property type="project" value="UniProtKB-KW"/>
</dbReference>
<accession>A0A3B0YDT3</accession>
<dbReference type="Pfam" id="PF04542">
    <property type="entry name" value="Sigma70_r2"/>
    <property type="match status" value="1"/>
</dbReference>
<keyword evidence="2" id="KW-0805">Transcription regulation</keyword>
<dbReference type="InterPro" id="IPR036388">
    <property type="entry name" value="WH-like_DNA-bd_sf"/>
</dbReference>
<keyword evidence="3" id="KW-0731">Sigma factor</keyword>
<evidence type="ECO:0000313" key="8">
    <source>
        <dbReference type="EMBL" id="VAW66904.1"/>
    </source>
</evidence>
<dbReference type="NCBIfam" id="TIGR02937">
    <property type="entry name" value="sigma70-ECF"/>
    <property type="match status" value="1"/>
</dbReference>
<gene>
    <name evidence="8" type="ORF">MNBD_GAMMA09-3122</name>
</gene>
<dbReference type="InterPro" id="IPR039425">
    <property type="entry name" value="RNA_pol_sigma-70-like"/>
</dbReference>
<dbReference type="InterPro" id="IPR013325">
    <property type="entry name" value="RNA_pol_sigma_r2"/>
</dbReference>
<dbReference type="CDD" id="cd06171">
    <property type="entry name" value="Sigma70_r4"/>
    <property type="match status" value="1"/>
</dbReference>
<dbReference type="NCBIfam" id="NF006550">
    <property type="entry name" value="PRK09047.1"/>
    <property type="match status" value="1"/>
</dbReference>
<feature type="domain" description="RNA polymerase sigma factor 70 region 4 type 2" evidence="7">
    <location>
        <begin position="154"/>
        <end position="205"/>
    </location>
</feature>